<evidence type="ECO:0000313" key="2">
    <source>
        <dbReference type="EMBL" id="RKQ91340.1"/>
    </source>
</evidence>
<reference evidence="2 3" key="1">
    <citation type="submission" date="2018-10" db="EMBL/GenBank/DDBJ databases">
        <title>Genomic Encyclopedia of Archaeal and Bacterial Type Strains, Phase II (KMG-II): from individual species to whole genera.</title>
        <authorList>
            <person name="Goeker M."/>
        </authorList>
    </citation>
    <scope>NUCLEOTIDE SEQUENCE [LARGE SCALE GENOMIC DNA]</scope>
    <source>
        <strain evidence="2 3">DSM 14954</strain>
    </source>
</reference>
<evidence type="ECO:0000313" key="3">
    <source>
        <dbReference type="Proteomes" id="UP000278962"/>
    </source>
</evidence>
<dbReference type="Gene3D" id="3.30.110.40">
    <property type="entry name" value="TusA-like domain"/>
    <property type="match status" value="1"/>
</dbReference>
<name>A0A660LBZ0_9ACTN</name>
<accession>A0A660LBZ0</accession>
<keyword evidence="3" id="KW-1185">Reference proteome</keyword>
<dbReference type="CDD" id="cd00291">
    <property type="entry name" value="SirA_YedF_YeeD"/>
    <property type="match status" value="1"/>
</dbReference>
<sequence length="73" mass="7590">MEVLLDARGLRCPVPLLRARAALRDVGPADVLVVLATDREAPIDLGALAADAGRACAVTSAGGVWRIELLAEQ</sequence>
<dbReference type="OrthoDB" id="8636759at2"/>
<protein>
    <submittedName>
        <fullName evidence="2">tRNA 2-thiouridine synthesizing protein A</fullName>
    </submittedName>
</protein>
<dbReference type="RefSeq" id="WP_121248868.1">
    <property type="nucleotide sequence ID" value="NZ_RBIL01000001.1"/>
</dbReference>
<organism evidence="2 3">
    <name type="scientific">Solirubrobacter pauli</name>
    <dbReference type="NCBI Taxonomy" id="166793"/>
    <lineage>
        <taxon>Bacteria</taxon>
        <taxon>Bacillati</taxon>
        <taxon>Actinomycetota</taxon>
        <taxon>Thermoleophilia</taxon>
        <taxon>Solirubrobacterales</taxon>
        <taxon>Solirubrobacteraceae</taxon>
        <taxon>Solirubrobacter</taxon>
    </lineage>
</organism>
<dbReference type="SUPFAM" id="SSF64307">
    <property type="entry name" value="SirA-like"/>
    <property type="match status" value="1"/>
</dbReference>
<dbReference type="Proteomes" id="UP000278962">
    <property type="component" value="Unassembled WGS sequence"/>
</dbReference>
<proteinExistence type="predicted"/>
<evidence type="ECO:0000259" key="1">
    <source>
        <dbReference type="Pfam" id="PF01206"/>
    </source>
</evidence>
<dbReference type="InterPro" id="IPR036868">
    <property type="entry name" value="TusA-like_sf"/>
</dbReference>
<dbReference type="AlphaFoldDB" id="A0A660LBZ0"/>
<dbReference type="InterPro" id="IPR001455">
    <property type="entry name" value="TusA-like"/>
</dbReference>
<gene>
    <name evidence="2" type="ORF">C8N24_1162</name>
</gene>
<dbReference type="Pfam" id="PF01206">
    <property type="entry name" value="TusA"/>
    <property type="match status" value="1"/>
</dbReference>
<feature type="domain" description="UPF0033" evidence="1">
    <location>
        <begin position="5"/>
        <end position="68"/>
    </location>
</feature>
<dbReference type="EMBL" id="RBIL01000001">
    <property type="protein sequence ID" value="RKQ91340.1"/>
    <property type="molecule type" value="Genomic_DNA"/>
</dbReference>
<comment type="caution">
    <text evidence="2">The sequence shown here is derived from an EMBL/GenBank/DDBJ whole genome shotgun (WGS) entry which is preliminary data.</text>
</comment>